<reference evidence="2" key="1">
    <citation type="submission" date="2014-09" db="EMBL/GenBank/DDBJ databases">
        <authorList>
            <person name="Mudge J."/>
            <person name="Ramaraj T."/>
            <person name="Lindquist I.E."/>
            <person name="Bharti A.K."/>
            <person name="Sundararajan A."/>
            <person name="Cameron C.T."/>
            <person name="Woodward J.E."/>
            <person name="May G.D."/>
            <person name="Brubaker C."/>
            <person name="Broadhvest J."/>
            <person name="Wilkins T.A."/>
        </authorList>
    </citation>
    <scope>NUCLEOTIDE SEQUENCE</scope>
    <source>
        <strain evidence="2">cv. AKA8401</strain>
    </source>
</reference>
<keyword evidence="2" id="KW-1185">Reference proteome</keyword>
<accession>A0A0B0PF18</accession>
<dbReference type="AlphaFoldDB" id="A0A0B0PF18"/>
<name>A0A0B0PF18_GOSAR</name>
<dbReference type="EMBL" id="KN425364">
    <property type="protein sequence ID" value="KHG23527.1"/>
    <property type="molecule type" value="Genomic_DNA"/>
</dbReference>
<evidence type="ECO:0000313" key="1">
    <source>
        <dbReference type="EMBL" id="KHG23527.1"/>
    </source>
</evidence>
<organism evidence="1 2">
    <name type="scientific">Gossypium arboreum</name>
    <name type="common">Tree cotton</name>
    <name type="synonym">Gossypium nanking</name>
    <dbReference type="NCBI Taxonomy" id="29729"/>
    <lineage>
        <taxon>Eukaryota</taxon>
        <taxon>Viridiplantae</taxon>
        <taxon>Streptophyta</taxon>
        <taxon>Embryophyta</taxon>
        <taxon>Tracheophyta</taxon>
        <taxon>Spermatophyta</taxon>
        <taxon>Magnoliopsida</taxon>
        <taxon>eudicotyledons</taxon>
        <taxon>Gunneridae</taxon>
        <taxon>Pentapetalae</taxon>
        <taxon>rosids</taxon>
        <taxon>malvids</taxon>
        <taxon>Malvales</taxon>
        <taxon>Malvaceae</taxon>
        <taxon>Malvoideae</taxon>
        <taxon>Gossypium</taxon>
    </lineage>
</organism>
<gene>
    <name evidence="1" type="ORF">F383_05508</name>
</gene>
<protein>
    <submittedName>
        <fullName evidence="1">Uncharacterized protein</fullName>
    </submittedName>
</protein>
<dbReference type="Proteomes" id="UP000032142">
    <property type="component" value="Unassembled WGS sequence"/>
</dbReference>
<sequence>MHLGQFNPRGISIIYLLGVKL</sequence>
<proteinExistence type="predicted"/>
<evidence type="ECO:0000313" key="2">
    <source>
        <dbReference type="Proteomes" id="UP000032142"/>
    </source>
</evidence>